<dbReference type="EMBL" id="JACCAU010000001">
    <property type="protein sequence ID" value="NYH18326.1"/>
    <property type="molecule type" value="Genomic_DNA"/>
</dbReference>
<organism evidence="2 3">
    <name type="scientific">Paraburkholderia bryophila</name>
    <dbReference type="NCBI Taxonomy" id="420952"/>
    <lineage>
        <taxon>Bacteria</taxon>
        <taxon>Pseudomonadati</taxon>
        <taxon>Pseudomonadota</taxon>
        <taxon>Betaproteobacteria</taxon>
        <taxon>Burkholderiales</taxon>
        <taxon>Burkholderiaceae</taxon>
        <taxon>Paraburkholderia</taxon>
    </lineage>
</organism>
<name>A0A7Y9WKM5_9BURK</name>
<dbReference type="Proteomes" id="UP000572540">
    <property type="component" value="Unassembled WGS sequence"/>
</dbReference>
<evidence type="ECO:0000313" key="4">
    <source>
        <dbReference type="Proteomes" id="UP000572540"/>
    </source>
</evidence>
<protein>
    <submittedName>
        <fullName evidence="2">Uncharacterized protein</fullName>
    </submittedName>
</protein>
<evidence type="ECO:0000313" key="2">
    <source>
        <dbReference type="EMBL" id="NYH22586.1"/>
    </source>
</evidence>
<dbReference type="Proteomes" id="UP000540929">
    <property type="component" value="Unassembled WGS sequence"/>
</dbReference>
<dbReference type="AlphaFoldDB" id="A0A7Y9WKM5"/>
<reference evidence="3 4" key="1">
    <citation type="submission" date="2020-07" db="EMBL/GenBank/DDBJ databases">
        <title>Exploring microbial biodiversity for novel pathways involved in the catabolism of aromatic compounds derived from lignin.</title>
        <authorList>
            <person name="Elkins J."/>
        </authorList>
    </citation>
    <scope>NUCLEOTIDE SEQUENCE [LARGE SCALE GENOMIC DNA]</scope>
    <source>
        <strain evidence="1 4">H2C3B</strain>
        <strain evidence="2 3">H2C3C</strain>
    </source>
</reference>
<sequence length="38" mass="3868">MQHAIEAVSPSSEVTALSSRIDAVYGVGAAPLQTASRP</sequence>
<evidence type="ECO:0000313" key="1">
    <source>
        <dbReference type="EMBL" id="NYH18326.1"/>
    </source>
</evidence>
<gene>
    <name evidence="2" type="ORF">GGD40_002065</name>
    <name evidence="1" type="ORF">GGD41_005554</name>
</gene>
<comment type="caution">
    <text evidence="2">The sequence shown here is derived from an EMBL/GenBank/DDBJ whole genome shotgun (WGS) entry which is preliminary data.</text>
</comment>
<evidence type="ECO:0000313" key="3">
    <source>
        <dbReference type="Proteomes" id="UP000540929"/>
    </source>
</evidence>
<keyword evidence="3" id="KW-1185">Reference proteome</keyword>
<proteinExistence type="predicted"/>
<dbReference type="EMBL" id="JACCAS010000001">
    <property type="protein sequence ID" value="NYH22586.1"/>
    <property type="molecule type" value="Genomic_DNA"/>
</dbReference>
<accession>A0A7Y9WKM5</accession>